<name>A0A3D1JCU8_9CHLR</name>
<dbReference type="CDD" id="cd05233">
    <property type="entry name" value="SDR_c"/>
    <property type="match status" value="1"/>
</dbReference>
<dbReference type="PANTHER" id="PTHR48107:SF7">
    <property type="entry name" value="RE15974P"/>
    <property type="match status" value="1"/>
</dbReference>
<comment type="similarity">
    <text evidence="1">Belongs to the short-chain dehydrogenases/reductases (SDR) family.</text>
</comment>
<dbReference type="STRING" id="229919.GCA_001050195_02604"/>
<proteinExistence type="inferred from homology"/>
<dbReference type="PRINTS" id="PR00080">
    <property type="entry name" value="SDRFAMILY"/>
</dbReference>
<dbReference type="GO" id="GO:0016614">
    <property type="term" value="F:oxidoreductase activity, acting on CH-OH group of donors"/>
    <property type="evidence" value="ECO:0007669"/>
    <property type="project" value="UniProtKB-ARBA"/>
</dbReference>
<keyword evidence="2" id="KW-0560">Oxidoreductase</keyword>
<dbReference type="Proteomes" id="UP000264141">
    <property type="component" value="Unassembled WGS sequence"/>
</dbReference>
<sequence>MNQSQPQNALITGVSRKAGIGAAIAREFARHGVNVFITYFRPYDHESGLAGDPAEPAQLLDTLRGMGVQADSLEADLADPHTPARLMDAAESALGPVNILVNNAAYSMRDGIDALTADLLDRTYAVNLRGMALLCAEFVRRFRRHQPPPDFGRIINLTSGQSLGPMPGELAYVATKGAVEAFTLSLSAELAPLGITVNAVDPGITDTGWISPPLRATWEASAPMGRLGTPEDAARLVRFLASLEAGWITGQVIHSRGGL</sequence>
<evidence type="ECO:0000256" key="1">
    <source>
        <dbReference type="ARBA" id="ARBA00006484"/>
    </source>
</evidence>
<dbReference type="InterPro" id="IPR002347">
    <property type="entry name" value="SDR_fam"/>
</dbReference>
<dbReference type="SUPFAM" id="SSF51735">
    <property type="entry name" value="NAD(P)-binding Rossmann-fold domains"/>
    <property type="match status" value="1"/>
</dbReference>
<dbReference type="InterPro" id="IPR036291">
    <property type="entry name" value="NAD(P)-bd_dom_sf"/>
</dbReference>
<protein>
    <submittedName>
        <fullName evidence="3">Oxidoreductase</fullName>
    </submittedName>
</protein>
<reference evidence="3 4" key="1">
    <citation type="journal article" date="2018" name="Nat. Biotechnol.">
        <title>A standardized bacterial taxonomy based on genome phylogeny substantially revises the tree of life.</title>
        <authorList>
            <person name="Parks D.H."/>
            <person name="Chuvochina M."/>
            <person name="Waite D.W."/>
            <person name="Rinke C."/>
            <person name="Skarshewski A."/>
            <person name="Chaumeil P.A."/>
            <person name="Hugenholtz P."/>
        </authorList>
    </citation>
    <scope>NUCLEOTIDE SEQUENCE [LARGE SCALE GENOMIC DNA]</scope>
    <source>
        <strain evidence="3">UBA8781</strain>
    </source>
</reference>
<dbReference type="Gene3D" id="3.40.50.720">
    <property type="entry name" value="NAD(P)-binding Rossmann-like Domain"/>
    <property type="match status" value="1"/>
</dbReference>
<dbReference type="FunFam" id="3.40.50.720:FF:000084">
    <property type="entry name" value="Short-chain dehydrogenase reductase"/>
    <property type="match status" value="1"/>
</dbReference>
<dbReference type="Pfam" id="PF13561">
    <property type="entry name" value="adh_short_C2"/>
    <property type="match status" value="1"/>
</dbReference>
<dbReference type="PANTHER" id="PTHR48107">
    <property type="entry name" value="NADPH-DEPENDENT ALDEHYDE REDUCTASE-LIKE PROTEIN, CHLOROPLASTIC-RELATED"/>
    <property type="match status" value="1"/>
</dbReference>
<organism evidence="3 4">
    <name type="scientific">Anaerolinea thermolimosa</name>
    <dbReference type="NCBI Taxonomy" id="229919"/>
    <lineage>
        <taxon>Bacteria</taxon>
        <taxon>Bacillati</taxon>
        <taxon>Chloroflexota</taxon>
        <taxon>Anaerolineae</taxon>
        <taxon>Anaerolineales</taxon>
        <taxon>Anaerolineaceae</taxon>
        <taxon>Anaerolinea</taxon>
    </lineage>
</organism>
<evidence type="ECO:0000256" key="2">
    <source>
        <dbReference type="ARBA" id="ARBA00023002"/>
    </source>
</evidence>
<dbReference type="PROSITE" id="PS00061">
    <property type="entry name" value="ADH_SHORT"/>
    <property type="match status" value="1"/>
</dbReference>
<evidence type="ECO:0000313" key="3">
    <source>
        <dbReference type="EMBL" id="HCE16410.1"/>
    </source>
</evidence>
<dbReference type="EMBL" id="DPBP01000004">
    <property type="protein sequence ID" value="HCE16410.1"/>
    <property type="molecule type" value="Genomic_DNA"/>
</dbReference>
<evidence type="ECO:0000313" key="4">
    <source>
        <dbReference type="Proteomes" id="UP000264141"/>
    </source>
</evidence>
<accession>A0A3D1JCU8</accession>
<dbReference type="PRINTS" id="PR00081">
    <property type="entry name" value="GDHRDH"/>
</dbReference>
<dbReference type="NCBIfam" id="NF009389">
    <property type="entry name" value="PRK12748.1"/>
    <property type="match status" value="1"/>
</dbReference>
<dbReference type="InterPro" id="IPR020904">
    <property type="entry name" value="Sc_DH/Rdtase_CS"/>
</dbReference>
<dbReference type="AlphaFoldDB" id="A0A3D1JCU8"/>
<gene>
    <name evidence="3" type="ORF">DEQ80_00985</name>
</gene>
<comment type="caution">
    <text evidence="3">The sequence shown here is derived from an EMBL/GenBank/DDBJ whole genome shotgun (WGS) entry which is preliminary data.</text>
</comment>